<dbReference type="EMBL" id="AP018365">
    <property type="protein sequence ID" value="BBA99449.1"/>
    <property type="molecule type" value="Genomic_DNA"/>
</dbReference>
<evidence type="ECO:0000313" key="6">
    <source>
        <dbReference type="EMBL" id="BBA99449.1"/>
    </source>
</evidence>
<dbReference type="SUPFAM" id="SSF52922">
    <property type="entry name" value="TK C-terminal domain-like"/>
    <property type="match status" value="1"/>
</dbReference>
<proteinExistence type="predicted"/>
<dbReference type="PANTHER" id="PTHR32154">
    <property type="entry name" value="PYRUVATE-FLAVODOXIN OXIDOREDUCTASE-RELATED"/>
    <property type="match status" value="1"/>
</dbReference>
<dbReference type="RefSeq" id="WP_202238897.1">
    <property type="nucleotide sequence ID" value="NZ_AP018365.1"/>
</dbReference>
<evidence type="ECO:0000259" key="4">
    <source>
        <dbReference type="Pfam" id="PF01855"/>
    </source>
</evidence>
<feature type="domain" description="Pyruvate/ketoisovalerate oxidoreductase catalytic" evidence="3">
    <location>
        <begin position="70"/>
        <end position="257"/>
    </location>
</feature>
<dbReference type="Pfam" id="PF01558">
    <property type="entry name" value="POR"/>
    <property type="match status" value="1"/>
</dbReference>
<reference evidence="6 7" key="3">
    <citation type="journal article" date="2011" name="Nat. Chem. Biol.">
        <title>Reveromycin A biosynthesis uses RevG and RevJ for stereospecific spiroacetal formation.</title>
        <authorList>
            <person name="Takahashi S."/>
            <person name="Toyoda A."/>
            <person name="Sekiyama Y."/>
            <person name="Takagi H."/>
            <person name="Nogawa T."/>
            <person name="Uramoto M."/>
            <person name="Suzuki R."/>
            <person name="Koshino H."/>
            <person name="Kumano T."/>
            <person name="Panthee S."/>
            <person name="Dairi T."/>
            <person name="Ishikawa J."/>
            <person name="Ikeda H."/>
            <person name="Sakaki Y."/>
            <person name="Osada H."/>
        </authorList>
    </citation>
    <scope>NUCLEOTIDE SEQUENCE [LARGE SCALE GENOMIC DNA]</scope>
    <source>
        <strain evidence="6 7">SN-593</strain>
    </source>
</reference>
<dbReference type="Pfam" id="PF17147">
    <property type="entry name" value="PFOR_II"/>
    <property type="match status" value="1"/>
</dbReference>
<dbReference type="Proteomes" id="UP000595703">
    <property type="component" value="Chromosome"/>
</dbReference>
<feature type="region of interest" description="Disordered" evidence="2">
    <location>
        <begin position="1"/>
        <end position="56"/>
    </location>
</feature>
<dbReference type="InterPro" id="IPR019752">
    <property type="entry name" value="Pyrv/ketoisovalerate_OxRed_cat"/>
</dbReference>
<reference evidence="6 7" key="4">
    <citation type="journal article" date="2020" name="Sci. Rep.">
        <title>beta-carboline chemical signals induce reveromycin production through a LuxR family regulator in Streptomyces sp. SN-593.</title>
        <authorList>
            <person name="Panthee S."/>
            <person name="Kito N."/>
            <person name="Hayashi T."/>
            <person name="Shimizu T."/>
            <person name="Ishikawa J."/>
            <person name="Hamamoto H."/>
            <person name="Osada H."/>
            <person name="Takahashi S."/>
        </authorList>
    </citation>
    <scope>NUCLEOTIDE SEQUENCE [LARGE SCALE GENOMIC DNA]</scope>
    <source>
        <strain evidence="6 7">SN-593</strain>
    </source>
</reference>
<reference evidence="6 7" key="1">
    <citation type="journal article" date="2010" name="J. Bacteriol.">
        <title>Biochemical characterization of a novel indole prenyltransferase from Streptomyces sp. SN-593.</title>
        <authorList>
            <person name="Takahashi S."/>
            <person name="Takagi H."/>
            <person name="Toyoda A."/>
            <person name="Uramoto M."/>
            <person name="Nogawa T."/>
            <person name="Ueki M."/>
            <person name="Sakaki Y."/>
            <person name="Osada H."/>
        </authorList>
    </citation>
    <scope>NUCLEOTIDE SEQUENCE [LARGE SCALE GENOMIC DNA]</scope>
    <source>
        <strain evidence="6 7">SN-593</strain>
    </source>
</reference>
<organism evidence="6 7">
    <name type="scientific">Actinacidiphila reveromycinica</name>
    <dbReference type="NCBI Taxonomy" id="659352"/>
    <lineage>
        <taxon>Bacteria</taxon>
        <taxon>Bacillati</taxon>
        <taxon>Actinomycetota</taxon>
        <taxon>Actinomycetes</taxon>
        <taxon>Kitasatosporales</taxon>
        <taxon>Streptomycetaceae</taxon>
        <taxon>Actinacidiphila</taxon>
    </lineage>
</organism>
<reference evidence="6 7" key="2">
    <citation type="journal article" date="2011" name="J. Antibiot.">
        <title>Furaquinocins I and J: novel polyketide isoprenoid hybrid compounds from Streptomyces reveromyceticus SN-593.</title>
        <authorList>
            <person name="Panthee S."/>
            <person name="Takahashi S."/>
            <person name="Takagi H."/>
            <person name="Nogawa T."/>
            <person name="Oowada E."/>
            <person name="Uramoto M."/>
            <person name="Osada H."/>
        </authorList>
    </citation>
    <scope>NUCLEOTIDE SEQUENCE [LARGE SCALE GENOMIC DNA]</scope>
    <source>
        <strain evidence="6 7">SN-593</strain>
    </source>
</reference>
<evidence type="ECO:0000313" key="7">
    <source>
        <dbReference type="Proteomes" id="UP000595703"/>
    </source>
</evidence>
<feature type="compositionally biased region" description="Gly residues" evidence="2">
    <location>
        <begin position="32"/>
        <end position="47"/>
    </location>
</feature>
<dbReference type="Gene3D" id="3.40.50.970">
    <property type="match status" value="1"/>
</dbReference>
<dbReference type="GO" id="GO:0006979">
    <property type="term" value="P:response to oxidative stress"/>
    <property type="evidence" value="ECO:0007669"/>
    <property type="project" value="TreeGrafter"/>
</dbReference>
<gene>
    <name evidence="6" type="ORF">RVR_6072</name>
</gene>
<dbReference type="NCBIfam" id="TIGR03710">
    <property type="entry name" value="OAFO_sf"/>
    <property type="match status" value="1"/>
</dbReference>
<feature type="domain" description="Pyruvate:ferredoxin oxidoreductase core" evidence="5">
    <location>
        <begin position="568"/>
        <end position="633"/>
    </location>
</feature>
<dbReference type="InterPro" id="IPR009014">
    <property type="entry name" value="Transketo_C/PFOR_II"/>
</dbReference>
<sequence length="670" mass="70571">MTSQVSSPINEEHEGPGTVLGSPAGEVAEPGGLAGAGGLAEPGGTGGPPAPGKETRRLDRVIIRFAGDSGDGMQLTGDRFTSETASFGNDLSTLPNFPAEIRAPAGTLPGVSSFQLHFADHDILTPGDAPDVLVAMNPAALKANLADLPRGAEVIVNTDEFTKRAMAKVGYAANPLEDGSLAAYAVHPVPLTTLTLEALKDSGLARKDAERAKNMFALGLLSWMYHRPTEGTESFLRAKFARKPDVAEANVTAFRAGWNFGETTEDFAVSYEVAPAASAFPGGTYRNISGNLALAYGLVASSSRSGLPLFLGSYPITPASDILHELSRHKNFGVRTFQAEDEIAAIGAALGAAFGGSLAVTTTSGPGVALKSETIGLAVSLELPLLVVDIQRGGPSTGLPTKTEQADLLQAMYGRNGEAPVPVVAPATPADCFAAALEAARIALAYRTPVMLLSDGYLANGSEPWRVPDVDELPDLRVEFASGPNHTAADGTRSFRPYLRDPETLARPWAVPGTPGLEHRIGGIEKQDGTGNISYDPANHDFMVRTRQAKIDGIEVPRLEVDDPDGAARTLVLGWGSTYGPITAAVRRVRREGGRVAQAHLRHLNPFPANLGSVLARYDKVLVPEMNLGQLAHLLRAKYLVDARSHTQVTGLPFKAEQLAQAIAKENADV</sequence>
<dbReference type="FunFam" id="3.40.50.970:FF:000022">
    <property type="entry name" value="2-oxoglutarate ferredoxin oxidoreductase alpha subunit"/>
    <property type="match status" value="1"/>
</dbReference>
<dbReference type="InterPro" id="IPR002869">
    <property type="entry name" value="Pyrv_flavodox_OxRed_cen"/>
</dbReference>
<dbReference type="GO" id="GO:0016903">
    <property type="term" value="F:oxidoreductase activity, acting on the aldehyde or oxo group of donors"/>
    <property type="evidence" value="ECO:0007669"/>
    <property type="project" value="InterPro"/>
</dbReference>
<dbReference type="SUPFAM" id="SSF53323">
    <property type="entry name" value="Pyruvate-ferredoxin oxidoreductase, PFOR, domain III"/>
    <property type="match status" value="1"/>
</dbReference>
<dbReference type="CDD" id="cd07034">
    <property type="entry name" value="TPP_PYR_PFOR_IOR-alpha_like"/>
    <property type="match status" value="1"/>
</dbReference>
<evidence type="ECO:0000259" key="5">
    <source>
        <dbReference type="Pfam" id="PF17147"/>
    </source>
</evidence>
<keyword evidence="1" id="KW-0560">Oxidoreductase</keyword>
<dbReference type="InterPro" id="IPR022367">
    <property type="entry name" value="2-oxoacid/accept_OxRdtase_asu"/>
</dbReference>
<dbReference type="KEGG" id="arev:RVR_6072"/>
<dbReference type="Pfam" id="PF01855">
    <property type="entry name" value="POR_N"/>
    <property type="match status" value="1"/>
</dbReference>
<protein>
    <submittedName>
        <fullName evidence="6">Putative oxidoreductase</fullName>
    </submittedName>
</protein>
<name>A0A7U3UVB2_9ACTN</name>
<dbReference type="SUPFAM" id="SSF52518">
    <property type="entry name" value="Thiamin diphosphate-binding fold (THDP-binding)"/>
    <property type="match status" value="1"/>
</dbReference>
<evidence type="ECO:0000256" key="1">
    <source>
        <dbReference type="ARBA" id="ARBA00023002"/>
    </source>
</evidence>
<dbReference type="GO" id="GO:0000287">
    <property type="term" value="F:magnesium ion binding"/>
    <property type="evidence" value="ECO:0007669"/>
    <property type="project" value="UniProtKB-ARBA"/>
</dbReference>
<dbReference type="PANTHER" id="PTHR32154:SF20">
    <property type="entry name" value="2-OXOGLUTARATE OXIDOREDUCTASE SUBUNIT KORA"/>
    <property type="match status" value="1"/>
</dbReference>
<dbReference type="InterPro" id="IPR050722">
    <property type="entry name" value="Pyruvate:ferred/Flavod_OxRd"/>
</dbReference>
<dbReference type="InterPro" id="IPR002880">
    <property type="entry name" value="Pyrv_Fd/Flavodoxin_OxRdtase_N"/>
</dbReference>
<dbReference type="Gene3D" id="3.40.920.10">
    <property type="entry name" value="Pyruvate-ferredoxin oxidoreductase, PFOR, domain III"/>
    <property type="match status" value="1"/>
</dbReference>
<dbReference type="InterPro" id="IPR029061">
    <property type="entry name" value="THDP-binding"/>
</dbReference>
<accession>A0A7U3UVB2</accession>
<keyword evidence="7" id="KW-1185">Reference proteome</keyword>
<dbReference type="InterPro" id="IPR033412">
    <property type="entry name" value="PFOR_II"/>
</dbReference>
<evidence type="ECO:0000256" key="2">
    <source>
        <dbReference type="SAM" id="MobiDB-lite"/>
    </source>
</evidence>
<dbReference type="AlphaFoldDB" id="A0A7U3UVB2"/>
<dbReference type="Gene3D" id="3.40.50.920">
    <property type="match status" value="1"/>
</dbReference>
<feature type="domain" description="Pyruvate flavodoxin/ferredoxin oxidoreductase pyrimidine binding" evidence="4">
    <location>
        <begin position="310"/>
        <end position="527"/>
    </location>
</feature>
<evidence type="ECO:0000259" key="3">
    <source>
        <dbReference type="Pfam" id="PF01558"/>
    </source>
</evidence>
<dbReference type="FunFam" id="3.40.920.10:FF:000002">
    <property type="entry name" value="2-oxoglutarate oxidoreductase, alpha subunit"/>
    <property type="match status" value="1"/>
</dbReference>